<keyword evidence="2" id="KW-1185">Reference proteome</keyword>
<gene>
    <name evidence="1" type="ORF">PXEA_LOCUS9049</name>
</gene>
<dbReference type="AlphaFoldDB" id="A0A448WMM3"/>
<name>A0A448WMM3_9PLAT</name>
<dbReference type="Proteomes" id="UP000784294">
    <property type="component" value="Unassembled WGS sequence"/>
</dbReference>
<sequence>MISCLNKKSTATTDRRRLAFGCGSGHRKSQTGESSRSVGGRDDLKVNLGIARWGSGWLAERKRRIGRAEAEKVSSWSRVCVQVEWCEGAVASEKLGCMVGFNVEAGGRSCEDSNKQAAATSGKVASNGVSVERMSCNHGQRDNSTLTTQTNATGVVAWCDVM</sequence>
<evidence type="ECO:0000313" key="1">
    <source>
        <dbReference type="EMBL" id="VEL15609.1"/>
    </source>
</evidence>
<comment type="caution">
    <text evidence="1">The sequence shown here is derived from an EMBL/GenBank/DDBJ whole genome shotgun (WGS) entry which is preliminary data.</text>
</comment>
<accession>A0A448WMM3</accession>
<dbReference type="EMBL" id="CAAALY010025186">
    <property type="protein sequence ID" value="VEL15609.1"/>
    <property type="molecule type" value="Genomic_DNA"/>
</dbReference>
<protein>
    <submittedName>
        <fullName evidence="1">Uncharacterized protein</fullName>
    </submittedName>
</protein>
<evidence type="ECO:0000313" key="2">
    <source>
        <dbReference type="Proteomes" id="UP000784294"/>
    </source>
</evidence>
<organism evidence="1 2">
    <name type="scientific">Protopolystoma xenopodis</name>
    <dbReference type="NCBI Taxonomy" id="117903"/>
    <lineage>
        <taxon>Eukaryota</taxon>
        <taxon>Metazoa</taxon>
        <taxon>Spiralia</taxon>
        <taxon>Lophotrochozoa</taxon>
        <taxon>Platyhelminthes</taxon>
        <taxon>Monogenea</taxon>
        <taxon>Polyopisthocotylea</taxon>
        <taxon>Polystomatidea</taxon>
        <taxon>Polystomatidae</taxon>
        <taxon>Protopolystoma</taxon>
    </lineage>
</organism>
<reference evidence="1" key="1">
    <citation type="submission" date="2018-11" db="EMBL/GenBank/DDBJ databases">
        <authorList>
            <consortium name="Pathogen Informatics"/>
        </authorList>
    </citation>
    <scope>NUCLEOTIDE SEQUENCE</scope>
</reference>
<proteinExistence type="predicted"/>